<dbReference type="Proteomes" id="UP001595814">
    <property type="component" value="Unassembled WGS sequence"/>
</dbReference>
<organism evidence="1 2">
    <name type="scientific">Euzebyella saccharophila</name>
    <dbReference type="NCBI Taxonomy" id="679664"/>
    <lineage>
        <taxon>Bacteria</taxon>
        <taxon>Pseudomonadati</taxon>
        <taxon>Bacteroidota</taxon>
        <taxon>Flavobacteriia</taxon>
        <taxon>Flavobacteriales</taxon>
        <taxon>Flavobacteriaceae</taxon>
        <taxon>Euzebyella</taxon>
    </lineage>
</organism>
<reference evidence="2" key="1">
    <citation type="journal article" date="2019" name="Int. J. Syst. Evol. Microbiol.">
        <title>The Global Catalogue of Microorganisms (GCM) 10K type strain sequencing project: providing services to taxonomists for standard genome sequencing and annotation.</title>
        <authorList>
            <consortium name="The Broad Institute Genomics Platform"/>
            <consortium name="The Broad Institute Genome Sequencing Center for Infectious Disease"/>
            <person name="Wu L."/>
            <person name="Ma J."/>
        </authorList>
    </citation>
    <scope>NUCLEOTIDE SEQUENCE [LARGE SCALE GENOMIC DNA]</scope>
    <source>
        <strain evidence="2">CECT 7477</strain>
    </source>
</reference>
<evidence type="ECO:0000313" key="2">
    <source>
        <dbReference type="Proteomes" id="UP001595814"/>
    </source>
</evidence>
<gene>
    <name evidence="1" type="ORF">ACFOUT_12820</name>
</gene>
<protein>
    <submittedName>
        <fullName evidence="1">Uncharacterized protein</fullName>
    </submittedName>
</protein>
<proteinExistence type="predicted"/>
<dbReference type="RefSeq" id="WP_192461508.1">
    <property type="nucleotide sequence ID" value="NZ_JACYFJ010000002.1"/>
</dbReference>
<dbReference type="EMBL" id="JBHSAW010000010">
    <property type="protein sequence ID" value="MFC4096763.1"/>
    <property type="molecule type" value="Genomic_DNA"/>
</dbReference>
<sequence length="648" mass="73423">MNYFPKRLSPIFLLLFLGCILYAQEKEQYLGPFNLGDYEGQATFEYITNEQDTIYHGPFELTSTNLGALLNEADTSFNFSGAFEQNKANGPWQFQFGKFKSNSESTLVGYEYRVLISGTQEQGSGTLQSGVPDGPWEYRIDVIKDSEIEQTLFKSNINFKKGTPQQSFQMENKATALVGRTLRNGLAHDEWESYESLEIENTERWIFEEGVLKSIIFSSEGNTYEIPVFENKGVLKTIPLDASFIEVLRVTIPEEHVKRLQTGIGALIRENAGYYKKMNHLLNELGEANLAPGILAKVPHYPLDSVQQGYLAQMQKDYEVAKEIADELLKNSHLNIIKRSDADALYKFKVTERINSQYLKPLGKVNKMYKQGIVGNIPTEQLLASLWKEGIPTKEITVSVDSLNTTRTFEPTNASTFNFKEPTTETLQQLAAFSKQSLTEIKSSLSDRLTNEARLQALNGLEEDLIQLNDSLVSKIDASRDSLPKKYLPSLKHIKKLADDSLAEYAALGNAEEKLAFGNDLKACIGTLHILSDKLITLPSAREDIERLYQDAVWNPFMATVMEEDVKKRITSAYKNELIPFFIKSAEKIQCTNAEELMSQIEVVNHRMEILRAGNTKKLERKLKREKDPLKIIQLLQQEVTSKDSTHE</sequence>
<name>A0ABV8JPG4_9FLAO</name>
<evidence type="ECO:0000313" key="1">
    <source>
        <dbReference type="EMBL" id="MFC4096763.1"/>
    </source>
</evidence>
<dbReference type="PROSITE" id="PS51257">
    <property type="entry name" value="PROKAR_LIPOPROTEIN"/>
    <property type="match status" value="1"/>
</dbReference>
<accession>A0ABV8JPG4</accession>
<comment type="caution">
    <text evidence="1">The sequence shown here is derived from an EMBL/GenBank/DDBJ whole genome shotgun (WGS) entry which is preliminary data.</text>
</comment>
<keyword evidence="2" id="KW-1185">Reference proteome</keyword>